<reference evidence="1 2" key="1">
    <citation type="submission" date="2018-08" db="EMBL/GenBank/DDBJ databases">
        <title>Paraburkholderia sp. DHOM06 isolated from forest soil.</title>
        <authorList>
            <person name="Gao Z.-H."/>
            <person name="Qiu L.-H."/>
        </authorList>
    </citation>
    <scope>NUCLEOTIDE SEQUENCE [LARGE SCALE GENOMIC DNA]</scope>
    <source>
        <strain evidence="1 2">DHOM06</strain>
    </source>
</reference>
<proteinExistence type="predicted"/>
<dbReference type="Proteomes" id="UP000256838">
    <property type="component" value="Unassembled WGS sequence"/>
</dbReference>
<gene>
    <name evidence="1" type="ORF">DWV00_26880</name>
</gene>
<protein>
    <submittedName>
        <fullName evidence="1">Uncharacterized protein</fullName>
    </submittedName>
</protein>
<keyword evidence="2" id="KW-1185">Reference proteome</keyword>
<name>A0A3D8JSA3_9BURK</name>
<dbReference type="EMBL" id="QRGA01000017">
    <property type="protein sequence ID" value="RDU95927.1"/>
    <property type="molecule type" value="Genomic_DNA"/>
</dbReference>
<dbReference type="OrthoDB" id="8659244at2"/>
<evidence type="ECO:0000313" key="1">
    <source>
        <dbReference type="EMBL" id="RDU95927.1"/>
    </source>
</evidence>
<organism evidence="1 2">
    <name type="scientific">Trinickia dinghuensis</name>
    <dbReference type="NCBI Taxonomy" id="2291023"/>
    <lineage>
        <taxon>Bacteria</taxon>
        <taxon>Pseudomonadati</taxon>
        <taxon>Pseudomonadota</taxon>
        <taxon>Betaproteobacteria</taxon>
        <taxon>Burkholderiales</taxon>
        <taxon>Burkholderiaceae</taxon>
        <taxon>Trinickia</taxon>
    </lineage>
</organism>
<comment type="caution">
    <text evidence="1">The sequence shown here is derived from an EMBL/GenBank/DDBJ whole genome shotgun (WGS) entry which is preliminary data.</text>
</comment>
<evidence type="ECO:0000313" key="2">
    <source>
        <dbReference type="Proteomes" id="UP000256838"/>
    </source>
</evidence>
<sequence length="80" mass="8866">MFPDVLAALRRAARTEVHAFLVTAQDPLNELSPAEMLAGMPFATRTGLHASQSRLLRLPAAERQHRVLGLIELHKRGVDE</sequence>
<accession>A0A3D8JSA3</accession>
<dbReference type="AlphaFoldDB" id="A0A3D8JSA3"/>